<comment type="subcellular location">
    <subcellularLocation>
        <location evidence="3">Cytoplasm</location>
    </subcellularLocation>
</comment>
<keyword evidence="2 3" id="KW-0501">Molybdenum cofactor biosynthesis</keyword>
<evidence type="ECO:0000256" key="3">
    <source>
        <dbReference type="HAMAP-Rule" id="MF_00187"/>
    </source>
</evidence>
<dbReference type="EMBL" id="CP038613">
    <property type="protein sequence ID" value="QBY41604.1"/>
    <property type="molecule type" value="Genomic_DNA"/>
</dbReference>
<dbReference type="Gene3D" id="3.10.20.10">
    <property type="match status" value="1"/>
</dbReference>
<dbReference type="GO" id="GO:0016783">
    <property type="term" value="F:sulfurtransferase activity"/>
    <property type="evidence" value="ECO:0007669"/>
    <property type="project" value="InterPro"/>
</dbReference>
<dbReference type="InterPro" id="IPR003786">
    <property type="entry name" value="FdhD"/>
</dbReference>
<dbReference type="Pfam" id="PF02634">
    <property type="entry name" value="FdhD-NarQ"/>
    <property type="match status" value="1"/>
</dbReference>
<feature type="binding site" evidence="3">
    <location>
        <begin position="259"/>
        <end position="264"/>
    </location>
    <ligand>
        <name>Mo-bis(molybdopterin guanine dinucleotide)</name>
        <dbReference type="ChEBI" id="CHEBI:60539"/>
    </ligand>
</feature>
<sequence length="276" mass="30139">MSNFYATKMMGDIKKIGTSEIKICKKGNLNLFNLDNVAQEVPIAMVYNGISHAVMMASPKDLTLFALGFSLSEGIIQAADEIRDININNYGSNGIELNIELSPRQFMALKTHRRNLTGRTGCGICGTEQLSQLFRPINPLPFTQSFSLNYLDQALSQLNTIQKIGQLTGCTHAAAWITPTGELAGGCEDIGRHVALDKLLGMKSREKWQNGAVLISSRASYEMVQKVATCGVEILFAISAVTSLAVEMAQKYQLTLVGFCRSGKATIFSYPERLTG</sequence>
<protein>
    <recommendedName>
        <fullName evidence="3">Sulfur carrier protein FdhD</fullName>
    </recommendedName>
</protein>
<dbReference type="GO" id="GO:0005737">
    <property type="term" value="C:cytoplasm"/>
    <property type="evidence" value="ECO:0007669"/>
    <property type="project" value="UniProtKB-SubCell"/>
</dbReference>
<dbReference type="Gene3D" id="3.40.140.10">
    <property type="entry name" value="Cytidine Deaminase, domain 2"/>
    <property type="match status" value="1"/>
</dbReference>
<name>D2U393_9GAMM</name>
<dbReference type="GO" id="GO:0097163">
    <property type="term" value="F:sulfur carrier activity"/>
    <property type="evidence" value="ECO:0007669"/>
    <property type="project" value="UniProtKB-UniRule"/>
</dbReference>
<dbReference type="NCBIfam" id="TIGR00129">
    <property type="entry name" value="fdhD_narQ"/>
    <property type="match status" value="1"/>
</dbReference>
<evidence type="ECO:0000313" key="4">
    <source>
        <dbReference type="EMBL" id="CBA75733.1"/>
    </source>
</evidence>
<feature type="active site" description="Cysteine persulfide intermediate" evidence="3">
    <location>
        <position position="122"/>
    </location>
</feature>
<keyword evidence="5" id="KW-0808">Transferase</keyword>
<proteinExistence type="inferred from homology"/>
<dbReference type="AlphaFoldDB" id="D2U393"/>
<evidence type="ECO:0000256" key="2">
    <source>
        <dbReference type="ARBA" id="ARBA00023150"/>
    </source>
</evidence>
<dbReference type="RefSeq" id="WP_026823068.1">
    <property type="nucleotide sequence ID" value="NZ_CP038613.1"/>
</dbReference>
<organism evidence="4">
    <name type="scientific">Arsenophonus nasoniae</name>
    <name type="common">son-killer infecting Nasonia vitripennis</name>
    <dbReference type="NCBI Taxonomy" id="638"/>
    <lineage>
        <taxon>Bacteria</taxon>
        <taxon>Pseudomonadati</taxon>
        <taxon>Pseudomonadota</taxon>
        <taxon>Gammaproteobacteria</taxon>
        <taxon>Enterobacterales</taxon>
        <taxon>Morganellaceae</taxon>
        <taxon>Arsenophonus</taxon>
    </lineage>
</organism>
<dbReference type="PIRSF" id="PIRSF015626">
    <property type="entry name" value="FdhD"/>
    <property type="match status" value="1"/>
</dbReference>
<comment type="similarity">
    <text evidence="3">Belongs to the FdhD family.</text>
</comment>
<evidence type="ECO:0000313" key="6">
    <source>
        <dbReference type="Proteomes" id="UP000295134"/>
    </source>
</evidence>
<dbReference type="GeneID" id="96875440"/>
<dbReference type="KEGG" id="ans:ArsFIN_01220"/>
<keyword evidence="1 3" id="KW-0963">Cytoplasm</keyword>
<reference evidence="5 6" key="2">
    <citation type="submission" date="2019-03" db="EMBL/GenBank/DDBJ databases">
        <title>Long-read sequencing reveals hyperdense prophage content in a complex bacterial symbiont genome.</title>
        <authorList>
            <person name="Frost C.L."/>
            <person name="Siozios S."/>
            <person name="Nadal-Jimenez P."/>
            <person name="Brockhurst M.A."/>
            <person name="King K.C."/>
            <person name="Darby A.C."/>
            <person name="Hurst G.D.D."/>
        </authorList>
    </citation>
    <scope>NUCLEOTIDE SEQUENCE [LARGE SCALE GENOMIC DNA]</scope>
    <source>
        <strain evidence="5 6">FIN</strain>
    </source>
</reference>
<dbReference type="Proteomes" id="UP000295134">
    <property type="component" value="Chromosome"/>
</dbReference>
<dbReference type="GO" id="GO:0006777">
    <property type="term" value="P:Mo-molybdopterin cofactor biosynthetic process"/>
    <property type="evidence" value="ECO:0007669"/>
    <property type="project" value="UniProtKB-UniRule"/>
</dbReference>
<comment type="function">
    <text evidence="3">Required for formate dehydrogenase (FDH) activity. Acts as a sulfur carrier protein that transfers sulfur from IscS to the molybdenum cofactor prior to its insertion into FDH.</text>
</comment>
<evidence type="ECO:0000256" key="1">
    <source>
        <dbReference type="ARBA" id="ARBA00022490"/>
    </source>
</evidence>
<dbReference type="HAMAP" id="MF_00187">
    <property type="entry name" value="FdhD"/>
    <property type="match status" value="1"/>
</dbReference>
<gene>
    <name evidence="3 5" type="primary">fdhD</name>
    <name evidence="4" type="ORF">ARN_31000</name>
    <name evidence="5" type="ORF">ArsFIN_01220</name>
</gene>
<reference evidence="4" key="1">
    <citation type="journal article" date="2010" name="Insect Mol. Biol.">
        <title>The draft genome sequence of Arsenophonus nasoniae, son-killer bacterium of Nasonia vitripennis, reveals genes associated with virulence and symbiosis.</title>
        <authorList>
            <person name="Wilkes T."/>
            <person name="Darby A.C."/>
            <person name="Choi J."/>
            <person name="Colborne J.K."/>
            <person name="Werren J.H."/>
            <person name="Hurst G.D.D."/>
        </authorList>
    </citation>
    <scope>NUCLEOTIDE SEQUENCE</scope>
</reference>
<dbReference type="InterPro" id="IPR016193">
    <property type="entry name" value="Cytidine_deaminase-like"/>
</dbReference>
<dbReference type="PANTHER" id="PTHR30592:SF1">
    <property type="entry name" value="SULFUR CARRIER PROTEIN FDHD"/>
    <property type="match status" value="1"/>
</dbReference>
<evidence type="ECO:0000313" key="5">
    <source>
        <dbReference type="EMBL" id="QBY41604.1"/>
    </source>
</evidence>
<dbReference type="PANTHER" id="PTHR30592">
    <property type="entry name" value="FORMATE DEHYDROGENASE"/>
    <property type="match status" value="1"/>
</dbReference>
<dbReference type="SUPFAM" id="SSF53927">
    <property type="entry name" value="Cytidine deaminase-like"/>
    <property type="match status" value="1"/>
</dbReference>
<dbReference type="EMBL" id="FN545258">
    <property type="protein sequence ID" value="CBA75733.1"/>
    <property type="molecule type" value="Genomic_DNA"/>
</dbReference>
<accession>D2U393</accession>